<dbReference type="Pfam" id="PF13699">
    <property type="entry name" value="eCIS_core"/>
    <property type="match status" value="1"/>
</dbReference>
<feature type="compositionally biased region" description="Basic and acidic residues" evidence="1">
    <location>
        <begin position="70"/>
        <end position="80"/>
    </location>
</feature>
<accession>A0ABV9HYU8</accession>
<feature type="compositionally biased region" description="Polar residues" evidence="1">
    <location>
        <begin position="281"/>
        <end position="292"/>
    </location>
</feature>
<proteinExistence type="predicted"/>
<keyword evidence="2" id="KW-1133">Transmembrane helix</keyword>
<evidence type="ECO:0000256" key="2">
    <source>
        <dbReference type="SAM" id="Phobius"/>
    </source>
</evidence>
<feature type="compositionally biased region" description="Basic and acidic residues" evidence="1">
    <location>
        <begin position="102"/>
        <end position="115"/>
    </location>
</feature>
<keyword evidence="2" id="KW-0812">Transmembrane</keyword>
<feature type="compositionally biased region" description="Basic and acidic residues" evidence="1">
    <location>
        <begin position="329"/>
        <end position="371"/>
    </location>
</feature>
<feature type="compositionally biased region" description="Basic and acidic residues" evidence="1">
    <location>
        <begin position="297"/>
        <end position="321"/>
    </location>
</feature>
<dbReference type="Proteomes" id="UP001596043">
    <property type="component" value="Unassembled WGS sequence"/>
</dbReference>
<feature type="region of interest" description="Disordered" evidence="1">
    <location>
        <begin position="102"/>
        <end position="229"/>
    </location>
</feature>
<dbReference type="SUPFAM" id="SSF82866">
    <property type="entry name" value="Multidrug efflux transporter AcrB transmembrane domain"/>
    <property type="match status" value="1"/>
</dbReference>
<dbReference type="EMBL" id="JBHSFV010000009">
    <property type="protein sequence ID" value="MFC4635124.1"/>
    <property type="molecule type" value="Genomic_DNA"/>
</dbReference>
<feature type="compositionally biased region" description="Polar residues" evidence="1">
    <location>
        <begin position="192"/>
        <end position="203"/>
    </location>
</feature>
<feature type="region of interest" description="Disordered" evidence="1">
    <location>
        <begin position="52"/>
        <end position="90"/>
    </location>
</feature>
<feature type="region of interest" description="Disordered" evidence="1">
    <location>
        <begin position="253"/>
        <end position="410"/>
    </location>
</feature>
<feature type="compositionally biased region" description="Polar residues" evidence="1">
    <location>
        <begin position="56"/>
        <end position="69"/>
    </location>
</feature>
<reference evidence="5" key="1">
    <citation type="journal article" date="2019" name="Int. J. Syst. Evol. Microbiol.">
        <title>The Global Catalogue of Microorganisms (GCM) 10K type strain sequencing project: providing services to taxonomists for standard genome sequencing and annotation.</title>
        <authorList>
            <consortium name="The Broad Institute Genomics Platform"/>
            <consortium name="The Broad Institute Genome Sequencing Center for Infectious Disease"/>
            <person name="Wu L."/>
            <person name="Ma J."/>
        </authorList>
    </citation>
    <scope>NUCLEOTIDE SEQUENCE [LARGE SCALE GENOMIC DNA]</scope>
    <source>
        <strain evidence="5">YJ-61-S</strain>
    </source>
</reference>
<feature type="compositionally biased region" description="Acidic residues" evidence="1">
    <location>
        <begin position="169"/>
        <end position="181"/>
    </location>
</feature>
<sequence>MFAAKNTTTSNAPSATTNKGANTFIQPKLNVGKAGDKYEVEADKAADQIVAKSKDTSTSFFPATPSIQKQSEEDLQKQETQEAEIQQQPVVDGITTGIQLKKDSAIQKTEEKEVQQQEESDQEELQMMTEEASVEQIPEPTLQTKETSDITPALPNAQQTANEDVQPKEEEEIQEKEEEEVQTLQKQASGDEGNTASLENDLNASKGGGSPLDSNTKSEMESGFGTDFSGVRVHNDSTAVQMNQQLGSQAFANGNDIYFNDGKYNPRSDSGKHLLAHELTHTVQQGATNSVQAKVIQKQDEDPPTEDKKDPNVKIKSKKTETGSQEEYNSEKGKEKGKKENLPEIEKKDGTEKDKTEDGKEKEQSYPEKLNEIYNLNPENDGGKKSEGDEDKDKKDPQSEDIYKEPQLPEVTEASEEYTTFKNKVLTHRKGIIENSNAIKEKIDARNKEEKQAIIAGFSSQQSNLKIGHATRVKKIKTALTREKLLIRKAERTKVNEVYNVSLAEVITISKERDQQKADLKAKGKLQSGIARTAGDAAIKEIKDAAEKESLEMIFIAIKKGDEYKNYNRANRIKAMAKEKAGARIEEIDDIVKQLKDVRKPLDDLADQILKDADENAKKFDEGHDEGVKEIWRQHDAITKAIKEHADNAVKQLEENGQLFIEALKAKTDGEEDKMKKLLALLSIELDKQAQEATKHIDNQTLEALQIVDNLLTTVTTENSASKGEKAKKAFTDAETELVTMIESFNNEINIIGNDTVKSMGGTKNNTLDSTKNNNTKADSGIDGSVQTILGNIIQTRINTVDQINKIAEDGKLSIAKVTTSFKEKSAESIKKQSDGWDKAIIDTKAKVDQNVKPAVKKIKDKSIGLEAEIAKEAERIENESWWERALNFIGGIFVGFFLAIYDFLAFIFSSFWMAVLAIVIIIVVVVLAIKFAIVAVVLLVIGIIVAVIFVIYYVHQAITRDDLSDYERGKFVGRAVFEIVLTLIPARYLKITKVLKITRSIKGLKNADPIRISKLIKAMGSADDAEKLLKLTKDVALAEKLFKQIGDISKIEKFVLAFKNVDDAIAALDKFKDASRIEMMIAKVGGDNFNKLMNNYKFKKASLDQIDDLFKSAKIANGDDLMKLVDAQKIKSIEQLNTILASAKVPSSSNIIKAFNQTKFTGDTLLRGLNSKLITSIDDLTALGRIVKSKGNFSGKGIAELLHHPSVKKLEDLKNLFKFSKIKGGTKQIEDALATGKIDDIKDLNILLASDKIDSMADLVKVLKSETISDVGILKTLIATDELSNLKQFQKLLDKEVLKTANELNDVLKKPGKLRELLSAIDAAIHIPGVAGGKFAAWFDALSSKELALLMTNKANKLTIGNRIRHPGGQHEWLMVSKTPHVKKWGTTIAEIWLHRTPTKDIRLTKRFPPPRDHGSGLMHKELAKIINDSGGLDDFATRLSAWAKTALVGGVSDLPPGLRR</sequence>
<gene>
    <name evidence="4" type="ORF">ACFO3O_14485</name>
</gene>
<name>A0ABV9HYU8_9FLAO</name>
<evidence type="ECO:0000313" key="4">
    <source>
        <dbReference type="EMBL" id="MFC4635124.1"/>
    </source>
</evidence>
<keyword evidence="5" id="KW-1185">Reference proteome</keyword>
<dbReference type="InterPro" id="IPR025295">
    <property type="entry name" value="eCIS_core_dom"/>
</dbReference>
<feature type="domain" description="eCIS core" evidence="3">
    <location>
        <begin position="211"/>
        <end position="287"/>
    </location>
</feature>
<evidence type="ECO:0000259" key="3">
    <source>
        <dbReference type="Pfam" id="PF13699"/>
    </source>
</evidence>
<protein>
    <submittedName>
        <fullName evidence="4">DUF4157 domain-containing protein</fullName>
    </submittedName>
</protein>
<feature type="compositionally biased region" description="Basic and acidic residues" evidence="1">
    <location>
        <begin position="381"/>
        <end position="404"/>
    </location>
</feature>
<feature type="region of interest" description="Disordered" evidence="1">
    <location>
        <begin position="1"/>
        <end position="25"/>
    </location>
</feature>
<comment type="caution">
    <text evidence="4">The sequence shown here is derived from an EMBL/GenBank/DDBJ whole genome shotgun (WGS) entry which is preliminary data.</text>
</comment>
<evidence type="ECO:0000313" key="5">
    <source>
        <dbReference type="Proteomes" id="UP001596043"/>
    </source>
</evidence>
<feature type="transmembrane region" description="Helical" evidence="2">
    <location>
        <begin position="937"/>
        <end position="956"/>
    </location>
</feature>
<feature type="compositionally biased region" description="Basic and acidic residues" evidence="1">
    <location>
        <begin position="264"/>
        <end position="280"/>
    </location>
</feature>
<dbReference type="RefSeq" id="WP_379980043.1">
    <property type="nucleotide sequence ID" value="NZ_JBHSFV010000009.1"/>
</dbReference>
<keyword evidence="2" id="KW-0472">Membrane</keyword>
<feature type="transmembrane region" description="Helical" evidence="2">
    <location>
        <begin position="911"/>
        <end position="930"/>
    </location>
</feature>
<evidence type="ECO:0000256" key="1">
    <source>
        <dbReference type="SAM" id="MobiDB-lite"/>
    </source>
</evidence>
<feature type="compositionally biased region" description="Low complexity" evidence="1">
    <location>
        <begin position="1"/>
        <end position="19"/>
    </location>
</feature>
<organism evidence="4 5">
    <name type="scientific">Dokdonia ponticola</name>
    <dbReference type="NCBI Taxonomy" id="2041041"/>
    <lineage>
        <taxon>Bacteria</taxon>
        <taxon>Pseudomonadati</taxon>
        <taxon>Bacteroidota</taxon>
        <taxon>Flavobacteriia</taxon>
        <taxon>Flavobacteriales</taxon>
        <taxon>Flavobacteriaceae</taxon>
        <taxon>Dokdonia</taxon>
    </lineage>
</organism>